<dbReference type="Proteomes" id="UP000887566">
    <property type="component" value="Unplaced"/>
</dbReference>
<protein>
    <submittedName>
        <fullName evidence="3">Uncharacterized protein</fullName>
    </submittedName>
</protein>
<proteinExistence type="predicted"/>
<dbReference type="AlphaFoldDB" id="A0A914WDE5"/>
<accession>A0A914WDE5</accession>
<reference evidence="3" key="1">
    <citation type="submission" date="2022-11" db="UniProtKB">
        <authorList>
            <consortium name="WormBaseParasite"/>
        </authorList>
    </citation>
    <scope>IDENTIFICATION</scope>
</reference>
<name>A0A914WDE5_9BILA</name>
<evidence type="ECO:0000313" key="2">
    <source>
        <dbReference type="Proteomes" id="UP000887566"/>
    </source>
</evidence>
<feature type="compositionally biased region" description="Basic and acidic residues" evidence="1">
    <location>
        <begin position="74"/>
        <end position="85"/>
    </location>
</feature>
<dbReference type="WBParaSite" id="PSAMB.scaffold3801size16846.g22545.t1">
    <property type="protein sequence ID" value="PSAMB.scaffold3801size16846.g22545.t1"/>
    <property type="gene ID" value="PSAMB.scaffold3801size16846.g22545"/>
</dbReference>
<feature type="region of interest" description="Disordered" evidence="1">
    <location>
        <begin position="42"/>
        <end position="110"/>
    </location>
</feature>
<evidence type="ECO:0000256" key="1">
    <source>
        <dbReference type="SAM" id="MobiDB-lite"/>
    </source>
</evidence>
<organism evidence="2 3">
    <name type="scientific">Plectus sambesii</name>
    <dbReference type="NCBI Taxonomy" id="2011161"/>
    <lineage>
        <taxon>Eukaryota</taxon>
        <taxon>Metazoa</taxon>
        <taxon>Ecdysozoa</taxon>
        <taxon>Nematoda</taxon>
        <taxon>Chromadorea</taxon>
        <taxon>Plectida</taxon>
        <taxon>Plectina</taxon>
        <taxon>Plectoidea</taxon>
        <taxon>Plectidae</taxon>
        <taxon>Plectus</taxon>
    </lineage>
</organism>
<evidence type="ECO:0000313" key="3">
    <source>
        <dbReference type="WBParaSite" id="PSAMB.scaffold3801size16846.g22545.t1"/>
    </source>
</evidence>
<keyword evidence="2" id="KW-1185">Reference proteome</keyword>
<feature type="compositionally biased region" description="Basic and acidic residues" evidence="1">
    <location>
        <begin position="42"/>
        <end position="53"/>
    </location>
</feature>
<sequence>MVNKYDQTAKKFGVILNYYLRKNPTDARFELQGIRGDGEKKLVGKRMKPEAVSRSRRKLTNQPQLGEGTTIGLGRERREKNDQFKHIKPRACASAAKDRTLREDEEEEEE</sequence>